<dbReference type="PANTHER" id="PTHR32060">
    <property type="entry name" value="TAIL-SPECIFIC PROTEASE"/>
    <property type="match status" value="1"/>
</dbReference>
<dbReference type="SUPFAM" id="SSF52096">
    <property type="entry name" value="ClpP/crotonase"/>
    <property type="match status" value="1"/>
</dbReference>
<feature type="signal peptide" evidence="6">
    <location>
        <begin position="1"/>
        <end position="20"/>
    </location>
</feature>
<keyword evidence="6" id="KW-0732">Signal</keyword>
<dbReference type="Pfam" id="PF17804">
    <property type="entry name" value="TSP_NTD"/>
    <property type="match status" value="1"/>
</dbReference>
<accession>A0A6S6T0Y6</accession>
<name>A0A6S6T0Y6_9BACT</name>
<evidence type="ECO:0000259" key="8">
    <source>
        <dbReference type="SMART" id="SM00245"/>
    </source>
</evidence>
<dbReference type="GO" id="GO:0030288">
    <property type="term" value="C:outer membrane-bounded periplasmic space"/>
    <property type="evidence" value="ECO:0007669"/>
    <property type="project" value="TreeGrafter"/>
</dbReference>
<dbReference type="CDD" id="cd07560">
    <property type="entry name" value="Peptidase_S41_CPP"/>
    <property type="match status" value="1"/>
</dbReference>
<keyword evidence="3 5" id="KW-0378">Hydrolase</keyword>
<dbReference type="NCBIfam" id="TIGR00225">
    <property type="entry name" value="prc"/>
    <property type="match status" value="1"/>
</dbReference>
<dbReference type="InterPro" id="IPR004447">
    <property type="entry name" value="Peptidase_S41A"/>
</dbReference>
<dbReference type="AlphaFoldDB" id="A0A6S6T0Y6"/>
<keyword evidence="4 5" id="KW-0720">Serine protease</keyword>
<organism evidence="9">
    <name type="scientific">uncultured Aureispira sp</name>
    <dbReference type="NCBI Taxonomy" id="1331704"/>
    <lineage>
        <taxon>Bacteria</taxon>
        <taxon>Pseudomonadati</taxon>
        <taxon>Bacteroidota</taxon>
        <taxon>Saprospiria</taxon>
        <taxon>Saprospirales</taxon>
        <taxon>Saprospiraceae</taxon>
        <taxon>Aureispira</taxon>
        <taxon>environmental samples</taxon>
    </lineage>
</organism>
<dbReference type="InterPro" id="IPR005151">
    <property type="entry name" value="Tail-specific_protease"/>
</dbReference>
<dbReference type="InterPro" id="IPR029045">
    <property type="entry name" value="ClpP/crotonase-like_dom_sf"/>
</dbReference>
<dbReference type="EMBL" id="CACVAQ010000194">
    <property type="protein sequence ID" value="CAA6812992.1"/>
    <property type="molecule type" value="Genomic_DNA"/>
</dbReference>
<dbReference type="SMART" id="SM00228">
    <property type="entry name" value="PDZ"/>
    <property type="match status" value="1"/>
</dbReference>
<feature type="domain" description="Tail specific protease" evidence="8">
    <location>
        <begin position="337"/>
        <end position="556"/>
    </location>
</feature>
<dbReference type="GO" id="GO:0004252">
    <property type="term" value="F:serine-type endopeptidase activity"/>
    <property type="evidence" value="ECO:0007669"/>
    <property type="project" value="UniProtKB-EC"/>
</dbReference>
<dbReference type="GO" id="GO:0006508">
    <property type="term" value="P:proteolysis"/>
    <property type="evidence" value="ECO:0007669"/>
    <property type="project" value="UniProtKB-KW"/>
</dbReference>
<feature type="chain" id="PRO_5028072100" evidence="6">
    <location>
        <begin position="21"/>
        <end position="704"/>
    </location>
</feature>
<gene>
    <name evidence="9" type="ORF">HELGO_WM39461</name>
</gene>
<dbReference type="Pfam" id="PF03572">
    <property type="entry name" value="Peptidase_S41"/>
    <property type="match status" value="1"/>
</dbReference>
<dbReference type="SMART" id="SM00245">
    <property type="entry name" value="TSPc"/>
    <property type="match status" value="1"/>
</dbReference>
<evidence type="ECO:0000259" key="7">
    <source>
        <dbReference type="SMART" id="SM00228"/>
    </source>
</evidence>
<comment type="similarity">
    <text evidence="1 5">Belongs to the peptidase S41A family.</text>
</comment>
<proteinExistence type="inferred from homology"/>
<keyword evidence="2 5" id="KW-0645">Protease</keyword>
<dbReference type="SUPFAM" id="SSF50156">
    <property type="entry name" value="PDZ domain-like"/>
    <property type="match status" value="1"/>
</dbReference>
<protein>
    <submittedName>
        <fullName evidence="9">Tail-specific protease (EC)</fullName>
        <ecNumber evidence="9">3.4.21.102</ecNumber>
    </submittedName>
</protein>
<dbReference type="Gene3D" id="3.90.226.10">
    <property type="entry name" value="2-enoyl-CoA Hydratase, Chain A, domain 1"/>
    <property type="match status" value="1"/>
</dbReference>
<dbReference type="InterPro" id="IPR001478">
    <property type="entry name" value="PDZ"/>
</dbReference>
<evidence type="ECO:0000256" key="5">
    <source>
        <dbReference type="RuleBase" id="RU004404"/>
    </source>
</evidence>
<dbReference type="Pfam" id="PF11818">
    <property type="entry name" value="DUF3340"/>
    <property type="match status" value="1"/>
</dbReference>
<evidence type="ECO:0000313" key="9">
    <source>
        <dbReference type="EMBL" id="CAA6812992.1"/>
    </source>
</evidence>
<feature type="domain" description="PDZ" evidence="7">
    <location>
        <begin position="262"/>
        <end position="339"/>
    </location>
</feature>
<dbReference type="CDD" id="cd06782">
    <property type="entry name" value="cpPDZ_CPP-like"/>
    <property type="match status" value="1"/>
</dbReference>
<dbReference type="InterPro" id="IPR040573">
    <property type="entry name" value="TSP_N"/>
</dbReference>
<evidence type="ECO:0000256" key="2">
    <source>
        <dbReference type="ARBA" id="ARBA00022670"/>
    </source>
</evidence>
<evidence type="ECO:0000256" key="1">
    <source>
        <dbReference type="ARBA" id="ARBA00009179"/>
    </source>
</evidence>
<dbReference type="Gene3D" id="2.30.42.10">
    <property type="match status" value="1"/>
</dbReference>
<sequence>MILNKKYLFSLAVTCFAVFAFTTADTDPDYPNKESLLIDVVLQSLQYNHYKPAKVDDALSHRAYDIYLKRVDNGKRFFLQEDIDGFLTHRDLLDDYAMKKDFNFFDDLHKIRDQRIELVKKYYKEILAKPFDFKKEDKMETADEKIAYAKTEKDLQARWHRLLKYRVLLDLEIKLKRQEKAKAKETKEEAVEIKTVEVLEAESREKIMKQFDRWAKDISQEDRDDKIAAYINTIANVLEPHTGYFPPLEKENFNIRISGKLEGIGAQLRQEDGYTKVVRIVPGSASWRQGDLEVNDLIIKVAQGKEEPVNIVDMKMDDVLPMIRGEKGTEVQLTVKKTDGTIAIVPIVRDIVVMEESYAKSAVVEHKKTKKRVGLIDLRSFYADFQDPRGRRCSRDVKREVQKLIAEGIDGIVIDLRFNGGGSLRDVVDMSGLFIETGPIVQVKGRDSRPHSLEDRDPSVLYDGPLVIMVNSFSASASEIMAAALQDYGRAVIVGTSPSTFGKGTVQRFFELDAVVPQRYKDLGELGSMKITIQKFFRINGGSTQLKGVIPDIILPGVYSYRKTGEKEEDFPMAWTEIEPVYYKESSIKKLDKIKKKSEKRVASNERFSLIDERAKWFKSLQEDTEVSLNLEAYRAQQETYSKTSEQYKGINKDIPELKIDVLAADAAVFESDTIRAASIKNWHKSLKKDPYIEEVVQIIGDLN</sequence>
<evidence type="ECO:0000256" key="6">
    <source>
        <dbReference type="SAM" id="SignalP"/>
    </source>
</evidence>
<dbReference type="InterPro" id="IPR020992">
    <property type="entry name" value="Tail_Prtase_C"/>
</dbReference>
<dbReference type="PANTHER" id="PTHR32060:SF22">
    <property type="entry name" value="CARBOXYL-TERMINAL-PROCESSING PEPTIDASE 3, CHLOROPLASTIC"/>
    <property type="match status" value="1"/>
</dbReference>
<evidence type="ECO:0000256" key="3">
    <source>
        <dbReference type="ARBA" id="ARBA00022801"/>
    </source>
</evidence>
<dbReference type="InterPro" id="IPR036034">
    <property type="entry name" value="PDZ_sf"/>
</dbReference>
<reference evidence="9" key="1">
    <citation type="submission" date="2020-01" db="EMBL/GenBank/DDBJ databases">
        <authorList>
            <person name="Meier V. D."/>
            <person name="Meier V D."/>
        </authorList>
    </citation>
    <scope>NUCLEOTIDE SEQUENCE</scope>
    <source>
        <strain evidence="9">HLG_WM_MAG_10</strain>
    </source>
</reference>
<dbReference type="GO" id="GO:0007165">
    <property type="term" value="P:signal transduction"/>
    <property type="evidence" value="ECO:0007669"/>
    <property type="project" value="TreeGrafter"/>
</dbReference>
<evidence type="ECO:0000256" key="4">
    <source>
        <dbReference type="ARBA" id="ARBA00022825"/>
    </source>
</evidence>
<dbReference type="EC" id="3.4.21.102" evidence="9"/>